<feature type="transmembrane region" description="Helical" evidence="1">
    <location>
        <begin position="220"/>
        <end position="238"/>
    </location>
</feature>
<protein>
    <submittedName>
        <fullName evidence="2">NnrS family protein</fullName>
    </submittedName>
</protein>
<dbReference type="InterPro" id="IPR010266">
    <property type="entry name" value="NnrS"/>
</dbReference>
<gene>
    <name evidence="2" type="ORF">OM960_23005</name>
</gene>
<proteinExistence type="predicted"/>
<feature type="transmembrane region" description="Helical" evidence="1">
    <location>
        <begin position="21"/>
        <end position="44"/>
    </location>
</feature>
<keyword evidence="1" id="KW-0472">Membrane</keyword>
<evidence type="ECO:0000313" key="3">
    <source>
        <dbReference type="Proteomes" id="UP001207582"/>
    </source>
</evidence>
<feature type="transmembrane region" description="Helical" evidence="1">
    <location>
        <begin position="338"/>
        <end position="358"/>
    </location>
</feature>
<feature type="transmembrane region" description="Helical" evidence="1">
    <location>
        <begin position="110"/>
        <end position="135"/>
    </location>
</feature>
<accession>A0ABT3JA33</accession>
<dbReference type="Proteomes" id="UP001207582">
    <property type="component" value="Unassembled WGS sequence"/>
</dbReference>
<organism evidence="2 3">
    <name type="scientific">Defluviimonas salinarum</name>
    <dbReference type="NCBI Taxonomy" id="2992147"/>
    <lineage>
        <taxon>Bacteria</taxon>
        <taxon>Pseudomonadati</taxon>
        <taxon>Pseudomonadota</taxon>
        <taxon>Alphaproteobacteria</taxon>
        <taxon>Rhodobacterales</taxon>
        <taxon>Paracoccaceae</taxon>
        <taxon>Albidovulum</taxon>
    </lineage>
</organism>
<keyword evidence="3" id="KW-1185">Reference proteome</keyword>
<name>A0ABT3JA33_9RHOB</name>
<feature type="transmembrane region" description="Helical" evidence="1">
    <location>
        <begin position="307"/>
        <end position="326"/>
    </location>
</feature>
<feature type="transmembrane region" description="Helical" evidence="1">
    <location>
        <begin position="64"/>
        <end position="80"/>
    </location>
</feature>
<keyword evidence="1" id="KW-0812">Transmembrane</keyword>
<comment type="caution">
    <text evidence="2">The sequence shown here is derived from an EMBL/GenBank/DDBJ whole genome shotgun (WGS) entry which is preliminary data.</text>
</comment>
<feature type="transmembrane region" description="Helical" evidence="1">
    <location>
        <begin position="244"/>
        <end position="261"/>
    </location>
</feature>
<dbReference type="Pfam" id="PF05940">
    <property type="entry name" value="NnrS"/>
    <property type="match status" value="1"/>
</dbReference>
<sequence>MTTSAMRMRAWTGPAILGFGFRPFFLLGAIWAALALVLWIVALAGGPSLPTAFDPVSWHAHEMLFGYLGAVLAGFLLTAVPNRTGRLPLTGWPLAALVGLWILGRIGVSLSALVGVAPAAALDLAFPVVLAAALGREILAGRNWRNVPVVALLAVFAITNALYHLSAAAGGFPANGPALRIGLGVAVLLIMLIGGRIVPSFTRNWLTARGSAARPVPFGRADRVTMGLGLAALLLWALRPEGAATAALGLVAGLAQVWRLTRWSGYRTGAEPLVWVLHAAYAFVPLGFLAVAAAAVGLIPAPAAEHVWMAGAIGLMTLAVMTRASLGHSGRPLAATRPIAGLYWALILSVAARFLAGLLPDQTWLLHLAAAGWVAAFGGFAVIYWPILTRPRLAPHRPNRREGAP</sequence>
<feature type="transmembrane region" description="Helical" evidence="1">
    <location>
        <begin position="147"/>
        <end position="166"/>
    </location>
</feature>
<dbReference type="EMBL" id="JAPDOG010000042">
    <property type="protein sequence ID" value="MCW3784398.1"/>
    <property type="molecule type" value="Genomic_DNA"/>
</dbReference>
<evidence type="ECO:0000313" key="2">
    <source>
        <dbReference type="EMBL" id="MCW3784398.1"/>
    </source>
</evidence>
<feature type="transmembrane region" description="Helical" evidence="1">
    <location>
        <begin position="364"/>
        <end position="387"/>
    </location>
</feature>
<feature type="transmembrane region" description="Helical" evidence="1">
    <location>
        <begin position="87"/>
        <end position="104"/>
    </location>
</feature>
<keyword evidence="1" id="KW-1133">Transmembrane helix</keyword>
<evidence type="ECO:0000256" key="1">
    <source>
        <dbReference type="SAM" id="Phobius"/>
    </source>
</evidence>
<reference evidence="2 3" key="1">
    <citation type="submission" date="2022-10" db="EMBL/GenBank/DDBJ databases">
        <title>Defluviimonas sp. CAU 1641 isolated from mud.</title>
        <authorList>
            <person name="Kim W."/>
        </authorList>
    </citation>
    <scope>NUCLEOTIDE SEQUENCE [LARGE SCALE GENOMIC DNA]</scope>
    <source>
        <strain evidence="2 3">CAU 1641</strain>
    </source>
</reference>
<feature type="transmembrane region" description="Helical" evidence="1">
    <location>
        <begin position="178"/>
        <end position="199"/>
    </location>
</feature>
<feature type="transmembrane region" description="Helical" evidence="1">
    <location>
        <begin position="273"/>
        <end position="301"/>
    </location>
</feature>